<dbReference type="Gene3D" id="3.40.605.10">
    <property type="entry name" value="Aldehyde Dehydrogenase, Chain A, domain 1"/>
    <property type="match status" value="1"/>
</dbReference>
<dbReference type="CDD" id="cd07139">
    <property type="entry name" value="ALDH_AldA-Rv0768"/>
    <property type="match status" value="1"/>
</dbReference>
<evidence type="ECO:0000256" key="6">
    <source>
        <dbReference type="RuleBase" id="RU003345"/>
    </source>
</evidence>
<comment type="similarity">
    <text evidence="1 6">Belongs to the aldehyde dehydrogenase family.</text>
</comment>
<dbReference type="InterPro" id="IPR015590">
    <property type="entry name" value="Aldehyde_DH_dom"/>
</dbReference>
<dbReference type="InterPro" id="IPR016160">
    <property type="entry name" value="Ald_DH_CS_CYS"/>
</dbReference>
<evidence type="ECO:0000256" key="4">
    <source>
        <dbReference type="ARBA" id="ARBA00049194"/>
    </source>
</evidence>
<dbReference type="OrthoDB" id="6882680at2"/>
<protein>
    <recommendedName>
        <fullName evidence="3">aldehyde dehydrogenase (NAD(+))</fullName>
        <ecNumber evidence="3">1.2.1.3</ecNumber>
    </recommendedName>
</protein>
<evidence type="ECO:0000259" key="7">
    <source>
        <dbReference type="Pfam" id="PF00171"/>
    </source>
</evidence>
<dbReference type="Pfam" id="PF00171">
    <property type="entry name" value="Aldedh"/>
    <property type="match status" value="1"/>
</dbReference>
<evidence type="ECO:0000313" key="8">
    <source>
        <dbReference type="EMBL" id="KKE99297.1"/>
    </source>
</evidence>
<dbReference type="InterPro" id="IPR016163">
    <property type="entry name" value="Ald_DH_C"/>
</dbReference>
<feature type="active site" evidence="5">
    <location>
        <position position="257"/>
    </location>
</feature>
<dbReference type="AlphaFoldDB" id="A0A0M2JWU9"/>
<evidence type="ECO:0000256" key="5">
    <source>
        <dbReference type="PROSITE-ProRule" id="PRU10007"/>
    </source>
</evidence>
<accession>A0A0M2JWU9</accession>
<evidence type="ECO:0000256" key="3">
    <source>
        <dbReference type="ARBA" id="ARBA00024226"/>
    </source>
</evidence>
<comment type="caution">
    <text evidence="8">The sequence shown here is derived from an EMBL/GenBank/DDBJ whole genome shotgun (WGS) entry which is preliminary data.</text>
</comment>
<dbReference type="InterPro" id="IPR016162">
    <property type="entry name" value="Ald_DH_N"/>
</dbReference>
<dbReference type="GO" id="GO:0004029">
    <property type="term" value="F:aldehyde dehydrogenase (NAD+) activity"/>
    <property type="evidence" value="ECO:0007669"/>
    <property type="project" value="UniProtKB-EC"/>
</dbReference>
<evidence type="ECO:0000313" key="11">
    <source>
        <dbReference type="Proteomes" id="UP000294952"/>
    </source>
</evidence>
<feature type="domain" description="Aldehyde dehydrogenase" evidence="7">
    <location>
        <begin position="20"/>
        <end position="481"/>
    </location>
</feature>
<sequence length="490" mass="52043">MTQSTAFRTEWDKLFIGGKWVEPATSDVIEVHSPATGELVGKVPLASAADVDAACAAARQAFDEGPWPQMSPAERQDVLARAVKILEERADELKFLLAAETGQPPTIVDMMQYGAAMSAFQYFAGAADKFTWQEIRDGIYGQTLVVREPIGVVGAVTAWNVPFFLAANKLGPALLAGCTIVLKPAAETPLSVFAMAEAFAEAGLPEGVLSIVPGGPETGRALTNNPELDKFTFTGSSAVGKEIAKIAAEKLKPCTLELGGKSAAIILEDADLDSTLPMLVFSGLMNSGQACVGQTRILAPRSRYDEVVEKLSAAVSGMLPGLPTDPAAMIGPLISEKQRERVEGYIAKGVEEGARVVVGGERPEGLDSGWYVQPTVFADVDNSMTIAQEEIFGPVLAVIPYEDEDDAVRIANDSVYGLAGSVYTTDNDRALKIARRIRTGTYAVNMYAFDPGAPFGGYKNSGIGRENGTEGIEAYCEPKSILLPFGYTPS</sequence>
<dbReference type="PANTHER" id="PTHR42804">
    <property type="entry name" value="ALDEHYDE DEHYDROGENASE"/>
    <property type="match status" value="1"/>
</dbReference>
<dbReference type="PROSITE" id="PS00070">
    <property type="entry name" value="ALDEHYDE_DEHYDR_CYS"/>
    <property type="match status" value="1"/>
</dbReference>
<gene>
    <name evidence="9" type="ORF">EUA04_03320</name>
    <name evidence="8" type="ORF">WN67_24820</name>
</gene>
<dbReference type="FunFam" id="3.40.309.10:FF:000009">
    <property type="entry name" value="Aldehyde dehydrogenase A"/>
    <property type="match status" value="1"/>
</dbReference>
<dbReference type="STRING" id="1807.MOBUDSM44075_00185"/>
<dbReference type="EMBL" id="LAUZ02000109">
    <property type="protein sequence ID" value="KKE99297.1"/>
    <property type="molecule type" value="Genomic_DNA"/>
</dbReference>
<reference evidence="8 10" key="1">
    <citation type="submission" date="2015-04" db="EMBL/GenBank/DDBJ databases">
        <title>Genome sequence of Mycobacterium obuense UC1.</title>
        <authorList>
            <person name="Greninger A.L."/>
            <person name="Cunningham G."/>
            <person name="Chiu C.Y."/>
            <person name="Miller S."/>
        </authorList>
    </citation>
    <scope>NUCLEOTIDE SEQUENCE [LARGE SCALE GENOMIC DNA]</scope>
    <source>
        <strain evidence="8 10">UC1</strain>
    </source>
</reference>
<evidence type="ECO:0000256" key="1">
    <source>
        <dbReference type="ARBA" id="ARBA00009986"/>
    </source>
</evidence>
<dbReference type="PANTHER" id="PTHR42804:SF1">
    <property type="entry name" value="ALDEHYDE DEHYDROGENASE-RELATED"/>
    <property type="match status" value="1"/>
</dbReference>
<evidence type="ECO:0000313" key="9">
    <source>
        <dbReference type="EMBL" id="TDL12023.1"/>
    </source>
</evidence>
<proteinExistence type="inferred from homology"/>
<dbReference type="PATRIC" id="fig|1807.13.peg.5551"/>
<dbReference type="PROSITE" id="PS00687">
    <property type="entry name" value="ALDEHYDE_DEHYDR_GLU"/>
    <property type="match status" value="1"/>
</dbReference>
<comment type="catalytic activity">
    <reaction evidence="4">
        <text>an aldehyde + NAD(+) + H2O = a carboxylate + NADH + 2 H(+)</text>
        <dbReference type="Rhea" id="RHEA:16185"/>
        <dbReference type="ChEBI" id="CHEBI:15377"/>
        <dbReference type="ChEBI" id="CHEBI:15378"/>
        <dbReference type="ChEBI" id="CHEBI:17478"/>
        <dbReference type="ChEBI" id="CHEBI:29067"/>
        <dbReference type="ChEBI" id="CHEBI:57540"/>
        <dbReference type="ChEBI" id="CHEBI:57945"/>
        <dbReference type="EC" id="1.2.1.3"/>
    </reaction>
</comment>
<dbReference type="Proteomes" id="UP000294952">
    <property type="component" value="Unassembled WGS sequence"/>
</dbReference>
<dbReference type="InterPro" id="IPR029510">
    <property type="entry name" value="Ald_DH_CS_GLU"/>
</dbReference>
<reference evidence="9 11" key="2">
    <citation type="submission" date="2019-01" db="EMBL/GenBank/DDBJ databases">
        <title>High-quality-draft genome sequences of five non-tuberculosis mycobacteriaceae isolated from a nosocomial environment.</title>
        <authorList>
            <person name="Tiago I."/>
            <person name="Alarico S."/>
            <person name="Pereira S.G."/>
            <person name="Coelho C."/>
            <person name="Maranha A."/>
            <person name="Empadinhas N."/>
        </authorList>
    </citation>
    <scope>NUCLEOTIDE SEQUENCE [LARGE SCALE GENOMIC DNA]</scope>
    <source>
        <strain evidence="9 11">22DIII</strain>
    </source>
</reference>
<evidence type="ECO:0000313" key="10">
    <source>
        <dbReference type="Proteomes" id="UP000034150"/>
    </source>
</evidence>
<dbReference type="InterPro" id="IPR016161">
    <property type="entry name" value="Ald_DH/histidinol_DH"/>
</dbReference>
<organism evidence="8 10">
    <name type="scientific">Mycolicibacterium obuense</name>
    <dbReference type="NCBI Taxonomy" id="1807"/>
    <lineage>
        <taxon>Bacteria</taxon>
        <taxon>Bacillati</taxon>
        <taxon>Actinomycetota</taxon>
        <taxon>Actinomycetes</taxon>
        <taxon>Mycobacteriales</taxon>
        <taxon>Mycobacteriaceae</taxon>
        <taxon>Mycolicibacterium</taxon>
    </lineage>
</organism>
<dbReference type="EC" id="1.2.1.3" evidence="3"/>
<dbReference type="SUPFAM" id="SSF53720">
    <property type="entry name" value="ALDH-like"/>
    <property type="match status" value="1"/>
</dbReference>
<keyword evidence="2 6" id="KW-0560">Oxidoreductase</keyword>
<evidence type="ECO:0000256" key="2">
    <source>
        <dbReference type="ARBA" id="ARBA00023002"/>
    </source>
</evidence>
<dbReference type="FunFam" id="3.40.605.10:FF:000007">
    <property type="entry name" value="NAD/NADP-dependent betaine aldehyde dehydrogenase"/>
    <property type="match status" value="1"/>
</dbReference>
<keyword evidence="10" id="KW-1185">Reference proteome</keyword>
<dbReference type="Proteomes" id="UP000034150">
    <property type="component" value="Unassembled WGS sequence"/>
</dbReference>
<dbReference type="Gene3D" id="3.40.309.10">
    <property type="entry name" value="Aldehyde Dehydrogenase, Chain A, domain 2"/>
    <property type="match status" value="1"/>
</dbReference>
<dbReference type="EMBL" id="SDLP01000001">
    <property type="protein sequence ID" value="TDL12023.1"/>
    <property type="molecule type" value="Genomic_DNA"/>
</dbReference>
<dbReference type="RefSeq" id="WP_046365730.1">
    <property type="nucleotide sequence ID" value="NZ_LAUZ02000109.1"/>
</dbReference>
<name>A0A0M2JWU9_9MYCO</name>